<proteinExistence type="predicted"/>
<evidence type="ECO:0000256" key="1">
    <source>
        <dbReference type="SAM" id="MobiDB-lite"/>
    </source>
</evidence>
<protein>
    <submittedName>
        <fullName evidence="2">Chitin-binding type-2 domain-containing protein</fullName>
    </submittedName>
</protein>
<feature type="compositionally biased region" description="Polar residues" evidence="1">
    <location>
        <begin position="392"/>
        <end position="405"/>
    </location>
</feature>
<dbReference type="Proteomes" id="UP001054837">
    <property type="component" value="Unassembled WGS sequence"/>
</dbReference>
<sequence>MHIIVFSDRKQDKGVTHLVRLGSFHEERLSFRLPFQEFSRMLVLSTLLILCPLVSLGRCQFYNNYDETDPKEYQTGWEEPVNRNPSGEVERIRYVPEQNQVPQRSGQRTAAATSFDYNQDVQPQRRRIRKYRKILREGEYIQPPQPPVTYSPSVFENIRLGEAPNGVYIPQDSFLNVLKTPNYNRDPPSNHYQVPQSASPYVGNYGTSWQNSEPEYKFFGQPSSSPALPQQNVASTIVQPNVMYSPINSQYNNAPSERISTRTLNKQRNQRRPGRMEPVVDIDVLRTPPDIMVDVQSPPQVLQMTEPRSVTKSPRRRTRVRNYVEPTYQPPKVYGPSAFQNIGLGEAPAGVHIPEDSLLNILRDPSRPQSNPRYASTDLQPSSSGADIAAKNSYQSVIPEQPVNTRRQSRQRARSSRISYSSDSNDQESVRIAPASSQNQRRRQATNKNSATNRRQRMNPT</sequence>
<feature type="compositionally biased region" description="Polar residues" evidence="1">
    <location>
        <begin position="367"/>
        <end position="385"/>
    </location>
</feature>
<gene>
    <name evidence="2" type="primary">AVEN_263351_1</name>
    <name evidence="2" type="ORF">CDAR_511801</name>
</gene>
<accession>A0AAV4P4C9</accession>
<evidence type="ECO:0000313" key="3">
    <source>
        <dbReference type="Proteomes" id="UP001054837"/>
    </source>
</evidence>
<keyword evidence="3" id="KW-1185">Reference proteome</keyword>
<organism evidence="2 3">
    <name type="scientific">Caerostris darwini</name>
    <dbReference type="NCBI Taxonomy" id="1538125"/>
    <lineage>
        <taxon>Eukaryota</taxon>
        <taxon>Metazoa</taxon>
        <taxon>Ecdysozoa</taxon>
        <taxon>Arthropoda</taxon>
        <taxon>Chelicerata</taxon>
        <taxon>Arachnida</taxon>
        <taxon>Araneae</taxon>
        <taxon>Araneomorphae</taxon>
        <taxon>Entelegynae</taxon>
        <taxon>Araneoidea</taxon>
        <taxon>Araneidae</taxon>
        <taxon>Caerostris</taxon>
    </lineage>
</organism>
<name>A0AAV4P4C9_9ARAC</name>
<dbReference type="EMBL" id="BPLQ01002342">
    <property type="protein sequence ID" value="GIX91884.1"/>
    <property type="molecule type" value="Genomic_DNA"/>
</dbReference>
<evidence type="ECO:0000313" key="2">
    <source>
        <dbReference type="EMBL" id="GIX91884.1"/>
    </source>
</evidence>
<reference evidence="2 3" key="1">
    <citation type="submission" date="2021-06" db="EMBL/GenBank/DDBJ databases">
        <title>Caerostris darwini draft genome.</title>
        <authorList>
            <person name="Kono N."/>
            <person name="Arakawa K."/>
        </authorList>
    </citation>
    <scope>NUCLEOTIDE SEQUENCE [LARGE SCALE GENOMIC DNA]</scope>
</reference>
<dbReference type="AlphaFoldDB" id="A0AAV4P4C9"/>
<feature type="region of interest" description="Disordered" evidence="1">
    <location>
        <begin position="304"/>
        <end position="334"/>
    </location>
</feature>
<feature type="region of interest" description="Disordered" evidence="1">
    <location>
        <begin position="362"/>
        <end position="461"/>
    </location>
</feature>
<comment type="caution">
    <text evidence="2">The sequence shown here is derived from an EMBL/GenBank/DDBJ whole genome shotgun (WGS) entry which is preliminary data.</text>
</comment>